<keyword evidence="3" id="KW-0479">Metal-binding</keyword>
<feature type="domain" description="C2H2-type" evidence="5">
    <location>
        <begin position="35"/>
        <end position="63"/>
    </location>
</feature>
<dbReference type="GO" id="GO:0071567">
    <property type="term" value="F:deUFMylase activity"/>
    <property type="evidence" value="ECO:0007669"/>
    <property type="project" value="UniProtKB-ARBA"/>
</dbReference>
<keyword evidence="3" id="KW-0863">Zinc-finger</keyword>
<dbReference type="OrthoDB" id="288987at2759"/>
<keyword evidence="7" id="KW-1185">Reference proteome</keyword>
<dbReference type="PANTHER" id="PTHR48153:SF4">
    <property type="entry name" value="UBIQUITIN CARBOXYL-TERMINAL HYDROLASE MUG105"/>
    <property type="match status" value="1"/>
</dbReference>
<keyword evidence="2" id="KW-0378">Hydrolase</keyword>
<evidence type="ECO:0000256" key="2">
    <source>
        <dbReference type="ARBA" id="ARBA00022801"/>
    </source>
</evidence>
<proteinExistence type="inferred from homology"/>
<organism evidence="6 7">
    <name type="scientific">Daphnia galeata</name>
    <dbReference type="NCBI Taxonomy" id="27404"/>
    <lineage>
        <taxon>Eukaryota</taxon>
        <taxon>Metazoa</taxon>
        <taxon>Ecdysozoa</taxon>
        <taxon>Arthropoda</taxon>
        <taxon>Crustacea</taxon>
        <taxon>Branchiopoda</taxon>
        <taxon>Diplostraca</taxon>
        <taxon>Cladocera</taxon>
        <taxon>Anomopoda</taxon>
        <taxon>Daphniidae</taxon>
        <taxon>Daphnia</taxon>
    </lineage>
</organism>
<dbReference type="Gene3D" id="3.90.70.130">
    <property type="match status" value="1"/>
</dbReference>
<feature type="compositionally biased region" description="Low complexity" evidence="4">
    <location>
        <begin position="11"/>
        <end position="21"/>
    </location>
</feature>
<dbReference type="GO" id="GO:0008270">
    <property type="term" value="F:zinc ion binding"/>
    <property type="evidence" value="ECO:0007669"/>
    <property type="project" value="UniProtKB-KW"/>
</dbReference>
<dbReference type="PROSITE" id="PS50157">
    <property type="entry name" value="ZINC_FINGER_C2H2_2"/>
    <property type="match status" value="1"/>
</dbReference>
<comment type="caution">
    <text evidence="6">The sequence shown here is derived from an EMBL/GenBank/DDBJ whole genome shotgun (WGS) entry which is preliminary data.</text>
</comment>
<dbReference type="PANTHER" id="PTHR48153">
    <property type="entry name" value="UFM1-SPECIFIC PROTEASE 2"/>
    <property type="match status" value="1"/>
</dbReference>
<keyword evidence="3" id="KW-0862">Zinc</keyword>
<gene>
    <name evidence="6" type="ORF">DGAL_LOCUS15843</name>
</gene>
<evidence type="ECO:0000256" key="1">
    <source>
        <dbReference type="ARBA" id="ARBA00008552"/>
    </source>
</evidence>
<dbReference type="Pfam" id="PF07910">
    <property type="entry name" value="Peptidase_C78"/>
    <property type="match status" value="1"/>
</dbReference>
<evidence type="ECO:0000259" key="5">
    <source>
        <dbReference type="PROSITE" id="PS50157"/>
    </source>
</evidence>
<accession>A0A8J2RZ35</accession>
<dbReference type="PROSITE" id="PS00028">
    <property type="entry name" value="ZINC_FINGER_C2H2_1"/>
    <property type="match status" value="2"/>
</dbReference>
<dbReference type="InterPro" id="IPR013087">
    <property type="entry name" value="Znf_C2H2_type"/>
</dbReference>
<sequence length="490" mass="55138">MSSDEDCYIISSEPSSSATSSDPNKIISIGSIPKFTCPMCSESFKELSDIEAHIENEHLGNERQSLGDQSNSFGTNVENVCPVCCQIFKDSSLLESHFHAEHDMFINEAAAARFSCPLCLSNEFCSEEVLALHVNQHFSNECVPQDDDEQLALKLEEQERALMQNQEREDFKRLQSLHGFDQGRNVNRQSDATLFRSVQQGNMSAVDYHEKRIMLKMSENLGVDEGSSATPDVTPHLKRFAKTPNIYMCSAVDHYAASFGDSGWGCGYRNLQMLLSALLRHPQYAERLATLCPSTSSTSGSTIQVPSITRLQSAIEEAWKLGFDQQGCGQLGGKLSGTCKWIGATEIATLLAYFHIHYRLIDFHRPTSVDGKLHPALFDWVKEYFQGSSEFKPPLYFQHQGHSRTIIGIEEDRQGKMRLLILDPSHKCDQMRQLINSSNLAQSNATVKKIFVPMTSLRARQYQIVCVNDGFVDDVREYQQSHLLRSTRIP</sequence>
<evidence type="ECO:0000313" key="6">
    <source>
        <dbReference type="EMBL" id="CAH0112131.1"/>
    </source>
</evidence>
<evidence type="ECO:0000313" key="7">
    <source>
        <dbReference type="Proteomes" id="UP000789390"/>
    </source>
</evidence>
<dbReference type="InterPro" id="IPR012462">
    <property type="entry name" value="UFSP1/2_DUB_cat"/>
</dbReference>
<evidence type="ECO:0000256" key="4">
    <source>
        <dbReference type="SAM" id="MobiDB-lite"/>
    </source>
</evidence>
<reference evidence="6" key="1">
    <citation type="submission" date="2021-11" db="EMBL/GenBank/DDBJ databases">
        <authorList>
            <person name="Schell T."/>
        </authorList>
    </citation>
    <scope>NUCLEOTIDE SEQUENCE</scope>
    <source>
        <strain evidence="6">M5</strain>
    </source>
</reference>
<feature type="region of interest" description="Disordered" evidence="4">
    <location>
        <begin position="1"/>
        <end position="24"/>
    </location>
</feature>
<dbReference type="Gene3D" id="3.30.160.60">
    <property type="entry name" value="Classic Zinc Finger"/>
    <property type="match status" value="1"/>
</dbReference>
<name>A0A8J2RZ35_9CRUS</name>
<dbReference type="AlphaFoldDB" id="A0A8J2RZ35"/>
<dbReference type="SMART" id="SM00355">
    <property type="entry name" value="ZnF_C2H2"/>
    <property type="match status" value="3"/>
</dbReference>
<comment type="similarity">
    <text evidence="1">Belongs to the peptidase C78 family.</text>
</comment>
<dbReference type="Proteomes" id="UP000789390">
    <property type="component" value="Unassembled WGS sequence"/>
</dbReference>
<dbReference type="EMBL" id="CAKKLH010000323">
    <property type="protein sequence ID" value="CAH0112131.1"/>
    <property type="molecule type" value="Genomic_DNA"/>
</dbReference>
<evidence type="ECO:0000256" key="3">
    <source>
        <dbReference type="PROSITE-ProRule" id="PRU00042"/>
    </source>
</evidence>
<protein>
    <recommendedName>
        <fullName evidence="5">C2H2-type domain-containing protein</fullName>
    </recommendedName>
</protein>